<proteinExistence type="inferred from homology"/>
<dbReference type="EMBL" id="JACVVK020000071">
    <property type="protein sequence ID" value="KAK7495857.1"/>
    <property type="molecule type" value="Genomic_DNA"/>
</dbReference>
<dbReference type="AlphaFoldDB" id="A0ABD0L8R8"/>
<feature type="transmembrane region" description="Helical" evidence="8">
    <location>
        <begin position="598"/>
        <end position="619"/>
    </location>
</feature>
<feature type="domain" description="EGF-like" evidence="10">
    <location>
        <begin position="431"/>
        <end position="473"/>
    </location>
</feature>
<keyword evidence="4 8" id="KW-0812">Transmembrane</keyword>
<comment type="similarity">
    <text evidence="2">Belongs to the TMEM8 family.</text>
</comment>
<sequence>MTFRLTVTHVTFLFATGWLTDNAAALVWRAQQKVEHYYNYASVTPSRFSLPPGLREAKWHFRAIKSDSSCDVEAISITSPALLTLKPDNVSVTHKVAFPLGGDWYSIALIPDTSIHIIQKGLLPDCEYNVSASFETVEPPPHIDLNVGRPAVVAVPQNSAGDGVWVGFTVPPSSQKISLQVSGCQPTPCSIRLTLWDHESGQFIHHNCTNIDQEICAQPLTRPLLGVKYYAKVEVMSTEEANVTVGVVSHDCVSDDSPSSSGDDSTCRLMSRLDRFQEGSNFKTQFVRMYNDTVEETTFVVSNSTVTVLPFLVERITDIGGTLHTRVSLNKAEVFSQTTDVRVCVLVLHNQLPPLDKPPSDLCADRPNAFQLKSSSEAVKTGEASAKLYMPYPAEGTWTVATTVQCYKMVNGSEVIEECQNGAVNITVAVNIHSCVDGECSGKGYCNEDIRSSDFIVFSACDCNAGWRGYGCTDGREAESEAIQLTELLLLTLSNAFFVPAIVLAVYRRYYLEAVVYFYNMFFSTFYHACDGDRMEKYEFCMTEYSVLAICDFWGSSLSLWVTLIAMAQFPLNVNSAVQMAGPLALIVGVLLDRHSLWVIAVPAGAGLLVTLTSWAVRCHNNRKCFPSKRLYLCMLPGVLIAGAGAITFALFETDSNYMYTHSAWHVALSLSIIFFLPPRRPEKGNSNTIMGGSTSDGSLRAVMHGCTEVPRRVVTQGLTQVQRIWINAGWRRRRLDGNSGRGEGK</sequence>
<dbReference type="Pfam" id="PF12036">
    <property type="entry name" value="DUF3522"/>
    <property type="match status" value="1"/>
</dbReference>
<dbReference type="PROSITE" id="PS01186">
    <property type="entry name" value="EGF_2"/>
    <property type="match status" value="1"/>
</dbReference>
<keyword evidence="7" id="KW-1015">Disulfide bond</keyword>
<evidence type="ECO:0000256" key="2">
    <source>
        <dbReference type="ARBA" id="ARBA00005542"/>
    </source>
</evidence>
<dbReference type="InterPro" id="IPR000742">
    <property type="entry name" value="EGF"/>
</dbReference>
<feature type="transmembrane region" description="Helical" evidence="8">
    <location>
        <begin position="545"/>
        <end position="567"/>
    </location>
</feature>
<dbReference type="Proteomes" id="UP001519460">
    <property type="component" value="Unassembled WGS sequence"/>
</dbReference>
<dbReference type="InterPro" id="IPR021910">
    <property type="entry name" value="NGX6/PGAP6/MYMK"/>
</dbReference>
<feature type="transmembrane region" description="Helical" evidence="8">
    <location>
        <begin position="631"/>
        <end position="652"/>
    </location>
</feature>
<comment type="caution">
    <text evidence="11">The sequence shown here is derived from an EMBL/GenBank/DDBJ whole genome shotgun (WGS) entry which is preliminary data.</text>
</comment>
<evidence type="ECO:0000256" key="1">
    <source>
        <dbReference type="ARBA" id="ARBA00004651"/>
    </source>
</evidence>
<feature type="disulfide bond" evidence="7">
    <location>
        <begin position="463"/>
        <end position="472"/>
    </location>
</feature>
<evidence type="ECO:0000259" key="10">
    <source>
        <dbReference type="PROSITE" id="PS50026"/>
    </source>
</evidence>
<comment type="caution">
    <text evidence="7">Lacks conserved residue(s) required for the propagation of feature annotation.</text>
</comment>
<keyword evidence="7" id="KW-0245">EGF-like domain</keyword>
<feature type="transmembrane region" description="Helical" evidence="8">
    <location>
        <begin position="488"/>
        <end position="507"/>
    </location>
</feature>
<dbReference type="PANTHER" id="PTHR14319:SF3">
    <property type="entry name" value="TRANSMEMBRANE PROTEIN-LIKE PROTEIN"/>
    <property type="match status" value="1"/>
</dbReference>
<evidence type="ECO:0000313" key="12">
    <source>
        <dbReference type="Proteomes" id="UP001519460"/>
    </source>
</evidence>
<gene>
    <name evidence="11" type="ORF">BaRGS_00012847</name>
</gene>
<evidence type="ECO:0000256" key="4">
    <source>
        <dbReference type="ARBA" id="ARBA00022692"/>
    </source>
</evidence>
<comment type="subcellular location">
    <subcellularLocation>
        <location evidence="1">Cell membrane</location>
        <topology evidence="1">Multi-pass membrane protein</topology>
    </subcellularLocation>
</comment>
<evidence type="ECO:0000256" key="9">
    <source>
        <dbReference type="SAM" id="SignalP"/>
    </source>
</evidence>
<protein>
    <recommendedName>
        <fullName evidence="10">EGF-like domain-containing protein</fullName>
    </recommendedName>
</protein>
<evidence type="ECO:0000256" key="3">
    <source>
        <dbReference type="ARBA" id="ARBA00022475"/>
    </source>
</evidence>
<keyword evidence="12" id="KW-1185">Reference proteome</keyword>
<evidence type="ECO:0000256" key="6">
    <source>
        <dbReference type="ARBA" id="ARBA00023136"/>
    </source>
</evidence>
<organism evidence="11 12">
    <name type="scientific">Batillaria attramentaria</name>
    <dbReference type="NCBI Taxonomy" id="370345"/>
    <lineage>
        <taxon>Eukaryota</taxon>
        <taxon>Metazoa</taxon>
        <taxon>Spiralia</taxon>
        <taxon>Lophotrochozoa</taxon>
        <taxon>Mollusca</taxon>
        <taxon>Gastropoda</taxon>
        <taxon>Caenogastropoda</taxon>
        <taxon>Sorbeoconcha</taxon>
        <taxon>Cerithioidea</taxon>
        <taxon>Batillariidae</taxon>
        <taxon>Batillaria</taxon>
    </lineage>
</organism>
<evidence type="ECO:0000313" key="11">
    <source>
        <dbReference type="EMBL" id="KAK7495857.1"/>
    </source>
</evidence>
<feature type="signal peptide" evidence="9">
    <location>
        <begin position="1"/>
        <end position="25"/>
    </location>
</feature>
<evidence type="ECO:0000256" key="8">
    <source>
        <dbReference type="SAM" id="Phobius"/>
    </source>
</evidence>
<keyword evidence="6 8" id="KW-0472">Membrane</keyword>
<dbReference type="PROSITE" id="PS00022">
    <property type="entry name" value="EGF_1"/>
    <property type="match status" value="1"/>
</dbReference>
<dbReference type="PROSITE" id="PS50026">
    <property type="entry name" value="EGF_3"/>
    <property type="match status" value="1"/>
</dbReference>
<feature type="chain" id="PRO_5044758685" description="EGF-like domain-containing protein" evidence="9">
    <location>
        <begin position="26"/>
        <end position="746"/>
    </location>
</feature>
<name>A0ABD0L8R8_9CAEN</name>
<dbReference type="GO" id="GO:0005886">
    <property type="term" value="C:plasma membrane"/>
    <property type="evidence" value="ECO:0007669"/>
    <property type="project" value="UniProtKB-SubCell"/>
</dbReference>
<evidence type="ECO:0000256" key="5">
    <source>
        <dbReference type="ARBA" id="ARBA00022989"/>
    </source>
</evidence>
<reference evidence="11 12" key="1">
    <citation type="journal article" date="2023" name="Sci. Data">
        <title>Genome assembly of the Korean intertidal mud-creeper Batillaria attramentaria.</title>
        <authorList>
            <person name="Patra A.K."/>
            <person name="Ho P.T."/>
            <person name="Jun S."/>
            <person name="Lee S.J."/>
            <person name="Kim Y."/>
            <person name="Won Y.J."/>
        </authorList>
    </citation>
    <scope>NUCLEOTIDE SEQUENCE [LARGE SCALE GENOMIC DNA]</scope>
    <source>
        <strain evidence="11">Wonlab-2016</strain>
    </source>
</reference>
<feature type="transmembrane region" description="Helical" evidence="8">
    <location>
        <begin position="658"/>
        <end position="677"/>
    </location>
</feature>
<keyword evidence="5 8" id="KW-1133">Transmembrane helix</keyword>
<keyword evidence="3" id="KW-1003">Cell membrane</keyword>
<accession>A0ABD0L8R8</accession>
<keyword evidence="9" id="KW-0732">Signal</keyword>
<evidence type="ECO:0000256" key="7">
    <source>
        <dbReference type="PROSITE-ProRule" id="PRU00076"/>
    </source>
</evidence>
<dbReference type="PANTHER" id="PTHR14319">
    <property type="entry name" value="FIVE-SPAN TRANSMEMBRANE PROTEIN M83"/>
    <property type="match status" value="1"/>
</dbReference>